<dbReference type="GO" id="GO:0005886">
    <property type="term" value="C:plasma membrane"/>
    <property type="evidence" value="ECO:0007669"/>
    <property type="project" value="UniProtKB-SubCell"/>
</dbReference>
<dbReference type="CDD" id="cd16381">
    <property type="entry name" value="YitT_C_like_1"/>
    <property type="match status" value="1"/>
</dbReference>
<dbReference type="PANTHER" id="PTHR40060:SF1">
    <property type="entry name" value="UPF0316 PROTEIN YEBE"/>
    <property type="match status" value="1"/>
</dbReference>
<feature type="transmembrane region" description="Helical" evidence="6">
    <location>
        <begin position="31"/>
        <end position="53"/>
    </location>
</feature>
<evidence type="ECO:0000256" key="5">
    <source>
        <dbReference type="ARBA" id="ARBA00023136"/>
    </source>
</evidence>
<keyword evidence="4 6" id="KW-1133">Transmembrane helix</keyword>
<evidence type="ECO:0000256" key="3">
    <source>
        <dbReference type="ARBA" id="ARBA00022692"/>
    </source>
</evidence>
<evidence type="ECO:0000256" key="4">
    <source>
        <dbReference type="ARBA" id="ARBA00022989"/>
    </source>
</evidence>
<proteinExistence type="inferred from homology"/>
<dbReference type="PANTHER" id="PTHR40060">
    <property type="entry name" value="UPF0316 PROTEIN YEBE"/>
    <property type="match status" value="1"/>
</dbReference>
<comment type="caution">
    <text evidence="6">Lacks conserved residue(s) required for the propagation of feature annotation.</text>
</comment>
<dbReference type="RefSeq" id="WP_185163047.1">
    <property type="nucleotide sequence ID" value="NZ_JACKWY010000001.1"/>
</dbReference>
<comment type="subcellular location">
    <subcellularLocation>
        <location evidence="1 6">Cell membrane</location>
        <topology evidence="1 6">Multi-pass membrane protein</topology>
    </subcellularLocation>
</comment>
<gene>
    <name evidence="9" type="ORF">H7E68_00300</name>
</gene>
<keyword evidence="3 6" id="KW-0812">Transmembrane</keyword>
<dbReference type="InterPro" id="IPR022930">
    <property type="entry name" value="UPF0316"/>
</dbReference>
<evidence type="ECO:0000256" key="1">
    <source>
        <dbReference type="ARBA" id="ARBA00004651"/>
    </source>
</evidence>
<evidence type="ECO:0000259" key="7">
    <source>
        <dbReference type="Pfam" id="PF10035"/>
    </source>
</evidence>
<evidence type="ECO:0000256" key="6">
    <source>
        <dbReference type="HAMAP-Rule" id="MF_01515"/>
    </source>
</evidence>
<dbReference type="Proteomes" id="UP000585258">
    <property type="component" value="Unassembled WGS sequence"/>
</dbReference>
<dbReference type="InterPro" id="IPR019264">
    <property type="entry name" value="DUF2179"/>
</dbReference>
<sequence length="169" mass="18934">MFTFILIFLAKIVEVSLSTVRMVLITRGEKLYGAIIGFFEVIIWLYLITTVLVNINEEPFKIIAYALGFACGNYIGCILEEKLALGLITLHIIVSEKDGKTLAEILRAENVGVTIVDGEGLKESKKMLILHVKRKRKSHMLQIIQNSNINSVISLMDTKSIYGGYGIRK</sequence>
<dbReference type="HAMAP" id="MF_01515">
    <property type="entry name" value="UPF0316"/>
    <property type="match status" value="1"/>
</dbReference>
<reference evidence="9 10" key="1">
    <citation type="submission" date="2020-08" db="EMBL/GenBank/DDBJ databases">
        <title>Clostridia isolated from Swiss meat.</title>
        <authorList>
            <person name="Wambui J."/>
            <person name="Stevens M.J.A."/>
            <person name="Stephan R."/>
        </authorList>
    </citation>
    <scope>NUCLEOTIDE SEQUENCE [LARGE SCALE GENOMIC DNA]</scope>
    <source>
        <strain evidence="9 10">CM001</strain>
    </source>
</reference>
<accession>A0A7X0S8Z8</accession>
<feature type="domain" description="DUF2179" evidence="7">
    <location>
        <begin position="112"/>
        <end position="163"/>
    </location>
</feature>
<name>A0A7X0S8Z8_9CLOT</name>
<dbReference type="AlphaFoldDB" id="A0A7X0S8Z8"/>
<dbReference type="Pfam" id="PF18955">
    <property type="entry name" value="DUF5698"/>
    <property type="match status" value="1"/>
</dbReference>
<organism evidence="9 10">
    <name type="scientific">Clostridium gasigenes</name>
    <dbReference type="NCBI Taxonomy" id="94869"/>
    <lineage>
        <taxon>Bacteria</taxon>
        <taxon>Bacillati</taxon>
        <taxon>Bacillota</taxon>
        <taxon>Clostridia</taxon>
        <taxon>Eubacteriales</taxon>
        <taxon>Clostridiaceae</taxon>
        <taxon>Clostridium</taxon>
    </lineage>
</organism>
<feature type="domain" description="DUF5698" evidence="8">
    <location>
        <begin position="19"/>
        <end position="76"/>
    </location>
</feature>
<keyword evidence="5 6" id="KW-0472">Membrane</keyword>
<dbReference type="InterPro" id="IPR044035">
    <property type="entry name" value="DUF5698"/>
</dbReference>
<dbReference type="Pfam" id="PF10035">
    <property type="entry name" value="DUF2179"/>
    <property type="match status" value="1"/>
</dbReference>
<comment type="similarity">
    <text evidence="6">Belongs to the UPF0316 family.</text>
</comment>
<keyword evidence="2 6" id="KW-1003">Cell membrane</keyword>
<evidence type="ECO:0000313" key="9">
    <source>
        <dbReference type="EMBL" id="MBB6713169.1"/>
    </source>
</evidence>
<evidence type="ECO:0000259" key="8">
    <source>
        <dbReference type="Pfam" id="PF18955"/>
    </source>
</evidence>
<comment type="caution">
    <text evidence="9">The sequence shown here is derived from an EMBL/GenBank/DDBJ whole genome shotgun (WGS) entry which is preliminary data.</text>
</comment>
<evidence type="ECO:0000313" key="10">
    <source>
        <dbReference type="Proteomes" id="UP000585258"/>
    </source>
</evidence>
<evidence type="ECO:0000256" key="2">
    <source>
        <dbReference type="ARBA" id="ARBA00022475"/>
    </source>
</evidence>
<dbReference type="EMBL" id="JACKWY010000001">
    <property type="protein sequence ID" value="MBB6713169.1"/>
    <property type="molecule type" value="Genomic_DNA"/>
</dbReference>
<protein>
    <recommendedName>
        <fullName evidence="6">UPF0316 protein H7E68_00300</fullName>
    </recommendedName>
</protein>